<feature type="transmembrane region" description="Helical" evidence="1">
    <location>
        <begin position="50"/>
        <end position="67"/>
    </location>
</feature>
<evidence type="ECO:0000313" key="2">
    <source>
        <dbReference type="EMBL" id="SNV36535.1"/>
    </source>
</evidence>
<reference evidence="2 3" key="1">
    <citation type="submission" date="2017-06" db="EMBL/GenBank/DDBJ databases">
        <authorList>
            <consortium name="Pathogen Informatics"/>
        </authorList>
    </citation>
    <scope>NUCLEOTIDE SEQUENCE [LARGE SCALE GENOMIC DNA]</scope>
    <source>
        <strain evidence="2 3">NCTC13490</strain>
    </source>
</reference>
<dbReference type="AlphaFoldDB" id="A0A239WPK4"/>
<name>A0A239WPK4_9FLAO</name>
<gene>
    <name evidence="2" type="ORF">SAMEA4412677_00556</name>
</gene>
<evidence type="ECO:0008006" key="4">
    <source>
        <dbReference type="Google" id="ProtNLM"/>
    </source>
</evidence>
<keyword evidence="1" id="KW-0812">Transmembrane</keyword>
<dbReference type="RefSeq" id="WP_095070196.1">
    <property type="nucleotide sequence ID" value="NZ_JAKRDQ010000006.1"/>
</dbReference>
<dbReference type="KEGG" id="ctak:4412677_00556"/>
<organism evidence="2 3">
    <name type="scientific">Chryseobacterium taklimakanense</name>
    <dbReference type="NCBI Taxonomy" id="536441"/>
    <lineage>
        <taxon>Bacteria</taxon>
        <taxon>Pseudomonadati</taxon>
        <taxon>Bacteroidota</taxon>
        <taxon>Flavobacteriia</taxon>
        <taxon>Flavobacteriales</taxon>
        <taxon>Weeksellaceae</taxon>
        <taxon>Chryseobacterium group</taxon>
        <taxon>Chryseobacterium</taxon>
    </lineage>
</organism>
<protein>
    <recommendedName>
        <fullName evidence="4">FUSC family protein</fullName>
    </recommendedName>
</protein>
<dbReference type="EMBL" id="LT906465">
    <property type="protein sequence ID" value="SNV36535.1"/>
    <property type="molecule type" value="Genomic_DNA"/>
</dbReference>
<proteinExistence type="predicted"/>
<feature type="transmembrane region" description="Helical" evidence="1">
    <location>
        <begin position="26"/>
        <end position="44"/>
    </location>
</feature>
<evidence type="ECO:0000256" key="1">
    <source>
        <dbReference type="SAM" id="Phobius"/>
    </source>
</evidence>
<keyword evidence="3" id="KW-1185">Reference proteome</keyword>
<accession>A0A239WPK4</accession>
<dbReference type="Proteomes" id="UP000215196">
    <property type="component" value="Chromosome 1"/>
</dbReference>
<keyword evidence="1" id="KW-0472">Membrane</keyword>
<evidence type="ECO:0000313" key="3">
    <source>
        <dbReference type="Proteomes" id="UP000215196"/>
    </source>
</evidence>
<sequence>MDSIKLKELNDQELLQEKKKFDTNKIINASLIGLFLGVFAYSAVKSGFTFFTFFPLFFAFILFIRGQKRNEFEKELKNEINSRNLK</sequence>
<keyword evidence="1" id="KW-1133">Transmembrane helix</keyword>